<evidence type="ECO:0000313" key="2">
    <source>
        <dbReference type="Proteomes" id="UP000235786"/>
    </source>
</evidence>
<organism evidence="1 2">
    <name type="scientific">Hyaloscypha variabilis (strain UAMH 11265 / GT02V1 / F)</name>
    <name type="common">Meliniomyces variabilis</name>
    <dbReference type="NCBI Taxonomy" id="1149755"/>
    <lineage>
        <taxon>Eukaryota</taxon>
        <taxon>Fungi</taxon>
        <taxon>Dikarya</taxon>
        <taxon>Ascomycota</taxon>
        <taxon>Pezizomycotina</taxon>
        <taxon>Leotiomycetes</taxon>
        <taxon>Helotiales</taxon>
        <taxon>Hyaloscyphaceae</taxon>
        <taxon>Hyaloscypha</taxon>
        <taxon>Hyaloscypha variabilis</taxon>
    </lineage>
</organism>
<dbReference type="OrthoDB" id="2157530at2759"/>
<accession>A0A2J6S842</accession>
<gene>
    <name evidence="1" type="ORF">L207DRAFT_577768</name>
</gene>
<keyword evidence="2" id="KW-1185">Reference proteome</keyword>
<evidence type="ECO:0000313" key="1">
    <source>
        <dbReference type="EMBL" id="PMD46927.1"/>
    </source>
</evidence>
<proteinExistence type="predicted"/>
<dbReference type="Proteomes" id="UP000235786">
    <property type="component" value="Unassembled WGS sequence"/>
</dbReference>
<protein>
    <submittedName>
        <fullName evidence="1">Uncharacterized protein</fullName>
    </submittedName>
</protein>
<dbReference type="Pfam" id="PF26639">
    <property type="entry name" value="Het-6_barrel"/>
    <property type="match status" value="1"/>
</dbReference>
<name>A0A2J6S842_HYAVF</name>
<sequence>MSPARTTEDEFAATITAGASKDGFDSGLPNELLGTTPQLFGTEDLKRLFYQWHGSTSSLEKINEKFKRNIDLTKRTLFVTCDGHIGIGSPKVRAGDELCIIFGGGTVMDVIRLLSGKYQLVGACYFHGYMNGEAMLELEPAGNLKEEWIELIRFGST</sequence>
<dbReference type="EMBL" id="KZ613939">
    <property type="protein sequence ID" value="PMD46927.1"/>
    <property type="molecule type" value="Genomic_DNA"/>
</dbReference>
<dbReference type="AlphaFoldDB" id="A0A2J6S842"/>
<reference evidence="1 2" key="1">
    <citation type="submission" date="2016-04" db="EMBL/GenBank/DDBJ databases">
        <title>A degradative enzymes factory behind the ericoid mycorrhizal symbiosis.</title>
        <authorList>
            <consortium name="DOE Joint Genome Institute"/>
            <person name="Martino E."/>
            <person name="Morin E."/>
            <person name="Grelet G."/>
            <person name="Kuo A."/>
            <person name="Kohler A."/>
            <person name="Daghino S."/>
            <person name="Barry K."/>
            <person name="Choi C."/>
            <person name="Cichocki N."/>
            <person name="Clum A."/>
            <person name="Copeland A."/>
            <person name="Hainaut M."/>
            <person name="Haridas S."/>
            <person name="Labutti K."/>
            <person name="Lindquist E."/>
            <person name="Lipzen A."/>
            <person name="Khouja H.-R."/>
            <person name="Murat C."/>
            <person name="Ohm R."/>
            <person name="Olson A."/>
            <person name="Spatafora J."/>
            <person name="Veneault-Fourrey C."/>
            <person name="Henrissat B."/>
            <person name="Grigoriev I."/>
            <person name="Martin F."/>
            <person name="Perotto S."/>
        </authorList>
    </citation>
    <scope>NUCLEOTIDE SEQUENCE [LARGE SCALE GENOMIC DNA]</scope>
    <source>
        <strain evidence="1 2">F</strain>
    </source>
</reference>